<evidence type="ECO:0000256" key="1">
    <source>
        <dbReference type="SAM" id="Coils"/>
    </source>
</evidence>
<dbReference type="AlphaFoldDB" id="X0YCN0"/>
<feature type="non-terminal residue" evidence="2">
    <location>
        <position position="1"/>
    </location>
</feature>
<keyword evidence="1" id="KW-0175">Coiled coil</keyword>
<accession>X0YCN0</accession>
<comment type="caution">
    <text evidence="2">The sequence shown here is derived from an EMBL/GenBank/DDBJ whole genome shotgun (WGS) entry which is preliminary data.</text>
</comment>
<dbReference type="EMBL" id="BARS01044288">
    <property type="protein sequence ID" value="GAG34596.1"/>
    <property type="molecule type" value="Genomic_DNA"/>
</dbReference>
<feature type="coiled-coil region" evidence="1">
    <location>
        <begin position="51"/>
        <end position="155"/>
    </location>
</feature>
<evidence type="ECO:0000313" key="2">
    <source>
        <dbReference type="EMBL" id="GAG34596.1"/>
    </source>
</evidence>
<reference evidence="2" key="1">
    <citation type="journal article" date="2014" name="Front. Microbiol.">
        <title>High frequency of phylogenetically diverse reductive dehalogenase-homologous genes in deep subseafloor sedimentary metagenomes.</title>
        <authorList>
            <person name="Kawai M."/>
            <person name="Futagami T."/>
            <person name="Toyoda A."/>
            <person name="Takaki Y."/>
            <person name="Nishi S."/>
            <person name="Hori S."/>
            <person name="Arai W."/>
            <person name="Tsubouchi T."/>
            <person name="Morono Y."/>
            <person name="Uchiyama I."/>
            <person name="Ito T."/>
            <person name="Fujiyama A."/>
            <person name="Inagaki F."/>
            <person name="Takami H."/>
        </authorList>
    </citation>
    <scope>NUCLEOTIDE SEQUENCE</scope>
    <source>
        <strain evidence="2">Expedition CK06-06</strain>
    </source>
</reference>
<protein>
    <submittedName>
        <fullName evidence="2">Uncharacterized protein</fullName>
    </submittedName>
</protein>
<name>X0YCN0_9ZZZZ</name>
<sequence>ALRVLRRGMGSVVTRDGILLHPVGCISTGRPTSEGNIFARQQELSSIPKAIERLVRSRQAAEEEMERLRSRIAEDDSALREVVNTLATLQEQRMQTQDAIAEHRHLLAQLRGEMRWLITSQRRSTKQEASLTLQGQRLQEEREQLLAQAAEAQEVTQYLRSAASLFGERRQALLERVTECSTKVASLDGELRSLSSLQETRQITLAKLDNEMTTKQAELRGIEMESTSFTGNVESDWREVEKLSQELKR</sequence>
<organism evidence="2">
    <name type="scientific">marine sediment metagenome</name>
    <dbReference type="NCBI Taxonomy" id="412755"/>
    <lineage>
        <taxon>unclassified sequences</taxon>
        <taxon>metagenomes</taxon>
        <taxon>ecological metagenomes</taxon>
    </lineage>
</organism>
<gene>
    <name evidence="2" type="ORF">S01H1_66942</name>
</gene>
<proteinExistence type="predicted"/>
<feature type="non-terminal residue" evidence="2">
    <location>
        <position position="249"/>
    </location>
</feature>